<sequence>MLLLGKKVLGNFWENLGIETGEGIPVRYETKRLKSSIRLALMTAITALPMTAFAAADEPEVYDLEEVEVVGAHETAASGESEQSSVYAGGQIARMSHLGVLGERDFMDVPFNVTTFNNQMIENQQASSIVDVITNDPSVSDMTLSSVSQAWMIRGFKAQQQDTQLNGIYGVAPRFYGGIEYVDRVEVLKGVGALLSGMAPNGSLGGTINFIPKRAEGNKASVTLSYGNQGQFTQHLDISRRSNDNKFGVRLNLLNNNGEGQYDGEHIKTHTGFIGVDYNTGRSRMTFDAGIISNLVENAQYRLQINDNVIRALGGSAPRVDINTNLGAPGTFRKVIEKFGLLRSEYNIDKNITAYAAVGMRITHQDTLSSQVTLRDANGTLRVVHRYNNQINKAKSAEIGLKGKFETGVIKHDMTLAASYMHYDRYMFQNALSGKTYDTNLYHLQWKDLGSYLGPLVKRLPLNDSETLRSIALSDVMATKDDRWTFIAGGRLQQIIIDEYSNRSHYEETKFSPAFALVHKPTKRLSLYANYIQGLKDGDETSSSAANPNEKMKPFVAKQYEVGAKYDFGKMATTLSAFSITNAAIVRDPVTLIESANGEVRNRGLEWMFFGEPRKGTRITGGITWLNARYEKTTGGINDGKIQDGSPRTTVVFGVEQDIHGVAGLSLSARMTYNSSTYANAANTFRVAPWTRVDVGARYRFKAGDTPVTIRADVYNVFNRNYWHALDRGAVYLGAPCTFMLSMTADF</sequence>
<dbReference type="HOGENOM" id="CLU_008287_22_0_9"/>
<comment type="subcellular location">
    <subcellularLocation>
        <location evidence="1 9">Cell outer membrane</location>
        <topology evidence="1 9">Multi-pass membrane protein</topology>
    </subcellularLocation>
</comment>
<keyword evidence="13" id="KW-0675">Receptor</keyword>
<evidence type="ECO:0000256" key="10">
    <source>
        <dbReference type="RuleBase" id="RU003357"/>
    </source>
</evidence>
<comment type="similarity">
    <text evidence="2 9 10">Belongs to the TonB-dependent receptor family.</text>
</comment>
<evidence type="ECO:0000256" key="2">
    <source>
        <dbReference type="ARBA" id="ARBA00009810"/>
    </source>
</evidence>
<keyword evidence="4 9" id="KW-1134">Transmembrane beta strand</keyword>
<evidence type="ECO:0000256" key="1">
    <source>
        <dbReference type="ARBA" id="ARBA00004571"/>
    </source>
</evidence>
<evidence type="ECO:0000259" key="12">
    <source>
        <dbReference type="Pfam" id="PF07715"/>
    </source>
</evidence>
<dbReference type="Proteomes" id="UP000004633">
    <property type="component" value="Unassembled WGS sequence"/>
</dbReference>
<evidence type="ECO:0000256" key="7">
    <source>
        <dbReference type="ARBA" id="ARBA00023136"/>
    </source>
</evidence>
<evidence type="ECO:0000256" key="6">
    <source>
        <dbReference type="ARBA" id="ARBA00023077"/>
    </source>
</evidence>
<dbReference type="GO" id="GO:0015344">
    <property type="term" value="F:siderophore uptake transmembrane transporter activity"/>
    <property type="evidence" value="ECO:0007669"/>
    <property type="project" value="TreeGrafter"/>
</dbReference>
<dbReference type="EMBL" id="AECV01000005">
    <property type="protein sequence ID" value="EFW30220.1"/>
    <property type="molecule type" value="Genomic_DNA"/>
</dbReference>
<gene>
    <name evidence="13" type="ORF">HMPREF9555_00512</name>
</gene>
<dbReference type="Gene3D" id="2.40.170.20">
    <property type="entry name" value="TonB-dependent receptor, beta-barrel domain"/>
    <property type="match status" value="1"/>
</dbReference>
<dbReference type="STRING" id="749551.HMPREF9555_00512"/>
<evidence type="ECO:0000313" key="13">
    <source>
        <dbReference type="EMBL" id="EFW30220.1"/>
    </source>
</evidence>
<evidence type="ECO:0000313" key="14">
    <source>
        <dbReference type="Proteomes" id="UP000004633"/>
    </source>
</evidence>
<comment type="caution">
    <text evidence="13">The sequence shown here is derived from an EMBL/GenBank/DDBJ whole genome shotgun (WGS) entry which is preliminary data.</text>
</comment>
<name>E7N0L2_9FIRM</name>
<keyword evidence="6 10" id="KW-0798">TonB box</keyword>
<accession>E7N0L2</accession>
<dbReference type="NCBIfam" id="TIGR01783">
    <property type="entry name" value="TonB-siderophor"/>
    <property type="match status" value="1"/>
</dbReference>
<dbReference type="InterPro" id="IPR012910">
    <property type="entry name" value="Plug_dom"/>
</dbReference>
<feature type="domain" description="TonB-dependent receptor plug" evidence="12">
    <location>
        <begin position="107"/>
        <end position="202"/>
    </location>
</feature>
<dbReference type="InterPro" id="IPR000531">
    <property type="entry name" value="Beta-barrel_TonB"/>
</dbReference>
<feature type="domain" description="TonB-dependent receptor-like beta-barrel" evidence="11">
    <location>
        <begin position="305"/>
        <end position="717"/>
    </location>
</feature>
<dbReference type="SUPFAM" id="SSF56935">
    <property type="entry name" value="Porins"/>
    <property type="match status" value="1"/>
</dbReference>
<dbReference type="AlphaFoldDB" id="E7N0L2"/>
<keyword evidence="8 9" id="KW-0998">Cell outer membrane</keyword>
<evidence type="ECO:0000256" key="3">
    <source>
        <dbReference type="ARBA" id="ARBA00022448"/>
    </source>
</evidence>
<keyword evidence="14" id="KW-1185">Reference proteome</keyword>
<dbReference type="GO" id="GO:0015891">
    <property type="term" value="P:siderophore transport"/>
    <property type="evidence" value="ECO:0007669"/>
    <property type="project" value="InterPro"/>
</dbReference>
<reference evidence="13 14" key="1">
    <citation type="submission" date="2010-08" db="EMBL/GenBank/DDBJ databases">
        <authorList>
            <person name="Weinstock G."/>
            <person name="Sodergren E."/>
            <person name="Clifton S."/>
            <person name="Fulton L."/>
            <person name="Fulton B."/>
            <person name="Courtney L."/>
            <person name="Fronick C."/>
            <person name="Harrison M."/>
            <person name="Strong C."/>
            <person name="Farmer C."/>
            <person name="Delahaunty K."/>
            <person name="Markovic C."/>
            <person name="Hall O."/>
            <person name="Minx P."/>
            <person name="Tomlinson C."/>
            <person name="Mitreva M."/>
            <person name="Hou S."/>
            <person name="Chen J."/>
            <person name="Wollam A."/>
            <person name="Pepin K.H."/>
            <person name="Johnson M."/>
            <person name="Bhonagiri V."/>
            <person name="Zhang X."/>
            <person name="Suruliraj S."/>
            <person name="Warren W."/>
            <person name="Chinwalla A."/>
            <person name="Mardis E.R."/>
            <person name="Wilson R.K."/>
        </authorList>
    </citation>
    <scope>NUCLEOTIDE SEQUENCE [LARGE SCALE GENOMIC DNA]</scope>
    <source>
        <strain evidence="13 14">F0399</strain>
    </source>
</reference>
<protein>
    <submittedName>
        <fullName evidence="13">TonB-dependent siderophore receptor</fullName>
    </submittedName>
</protein>
<proteinExistence type="inferred from homology"/>
<dbReference type="Gene3D" id="2.170.130.10">
    <property type="entry name" value="TonB-dependent receptor, plug domain"/>
    <property type="match status" value="1"/>
</dbReference>
<keyword evidence="5 9" id="KW-0812">Transmembrane</keyword>
<evidence type="ECO:0000256" key="5">
    <source>
        <dbReference type="ARBA" id="ARBA00022692"/>
    </source>
</evidence>
<dbReference type="InterPro" id="IPR037066">
    <property type="entry name" value="Plug_dom_sf"/>
</dbReference>
<dbReference type="PANTHER" id="PTHR32552:SF82">
    <property type="entry name" value="FCUA PROTEIN"/>
    <property type="match status" value="1"/>
</dbReference>
<dbReference type="InterPro" id="IPR036942">
    <property type="entry name" value="Beta-barrel_TonB_sf"/>
</dbReference>
<organism evidence="13 14">
    <name type="scientific">Selenomonas artemidis F0399</name>
    <dbReference type="NCBI Taxonomy" id="749551"/>
    <lineage>
        <taxon>Bacteria</taxon>
        <taxon>Bacillati</taxon>
        <taxon>Bacillota</taxon>
        <taxon>Negativicutes</taxon>
        <taxon>Selenomonadales</taxon>
        <taxon>Selenomonadaceae</taxon>
        <taxon>Selenomonas</taxon>
    </lineage>
</organism>
<dbReference type="GO" id="GO:0038023">
    <property type="term" value="F:signaling receptor activity"/>
    <property type="evidence" value="ECO:0007669"/>
    <property type="project" value="InterPro"/>
</dbReference>
<dbReference type="InterPro" id="IPR010105">
    <property type="entry name" value="TonB_sidphr_rcpt"/>
</dbReference>
<evidence type="ECO:0000256" key="9">
    <source>
        <dbReference type="PROSITE-ProRule" id="PRU01360"/>
    </source>
</evidence>
<evidence type="ECO:0000256" key="4">
    <source>
        <dbReference type="ARBA" id="ARBA00022452"/>
    </source>
</evidence>
<dbReference type="GO" id="GO:0009279">
    <property type="term" value="C:cell outer membrane"/>
    <property type="evidence" value="ECO:0007669"/>
    <property type="project" value="UniProtKB-SubCell"/>
</dbReference>
<dbReference type="Pfam" id="PF07715">
    <property type="entry name" value="Plug"/>
    <property type="match status" value="1"/>
</dbReference>
<dbReference type="PROSITE" id="PS52016">
    <property type="entry name" value="TONB_DEPENDENT_REC_3"/>
    <property type="match status" value="1"/>
</dbReference>
<keyword evidence="3 9" id="KW-0813">Transport</keyword>
<dbReference type="Pfam" id="PF00593">
    <property type="entry name" value="TonB_dep_Rec_b-barrel"/>
    <property type="match status" value="1"/>
</dbReference>
<dbReference type="PANTHER" id="PTHR32552">
    <property type="entry name" value="FERRICHROME IRON RECEPTOR-RELATED"/>
    <property type="match status" value="1"/>
</dbReference>
<evidence type="ECO:0000259" key="11">
    <source>
        <dbReference type="Pfam" id="PF00593"/>
    </source>
</evidence>
<evidence type="ECO:0000256" key="8">
    <source>
        <dbReference type="ARBA" id="ARBA00023237"/>
    </source>
</evidence>
<dbReference type="InterPro" id="IPR039426">
    <property type="entry name" value="TonB-dep_rcpt-like"/>
</dbReference>
<keyword evidence="7 9" id="KW-0472">Membrane</keyword>
<dbReference type="CDD" id="cd01347">
    <property type="entry name" value="ligand_gated_channel"/>
    <property type="match status" value="1"/>
</dbReference>